<dbReference type="PANTHER" id="PTHR12526">
    <property type="entry name" value="GLYCOSYLTRANSFERASE"/>
    <property type="match status" value="1"/>
</dbReference>
<dbReference type="InterPro" id="IPR001296">
    <property type="entry name" value="Glyco_trans_1"/>
</dbReference>
<evidence type="ECO:0000313" key="2">
    <source>
        <dbReference type="EMBL" id="QXJ34888.1"/>
    </source>
</evidence>
<dbReference type="PANTHER" id="PTHR12526:SF630">
    <property type="entry name" value="GLYCOSYLTRANSFERASE"/>
    <property type="match status" value="1"/>
</dbReference>
<accession>A0A8F5GZ21</accession>
<dbReference type="EMBL" id="CP077713">
    <property type="protein sequence ID" value="QXJ34888.1"/>
    <property type="molecule type" value="Genomic_DNA"/>
</dbReference>
<reference evidence="2 3" key="1">
    <citation type="journal article" date="2021" name="Environ. Microbiol.">
        <title>New insights into the diversity and evolution of the archaeal mobilome from three complete genomes of Saccharolobus shibatae.</title>
        <authorList>
            <person name="Medvedeva S."/>
            <person name="Brandt D."/>
            <person name="Cvirkaite-Krupovic V."/>
            <person name="Liu Y."/>
            <person name="Severinov K."/>
            <person name="Ishino S."/>
            <person name="Ishino Y."/>
            <person name="Prangishvili D."/>
            <person name="Kalinowski J."/>
            <person name="Krupovic M."/>
        </authorList>
    </citation>
    <scope>NUCLEOTIDE SEQUENCE [LARGE SCALE GENOMIC DNA]</scope>
    <source>
        <strain evidence="2 3">S38A</strain>
    </source>
</reference>
<evidence type="ECO:0000313" key="3">
    <source>
        <dbReference type="Proteomes" id="UP000694036"/>
    </source>
</evidence>
<dbReference type="GO" id="GO:0016757">
    <property type="term" value="F:glycosyltransferase activity"/>
    <property type="evidence" value="ECO:0007669"/>
    <property type="project" value="InterPro"/>
</dbReference>
<dbReference type="CDD" id="cd03801">
    <property type="entry name" value="GT4_PimA-like"/>
    <property type="match status" value="1"/>
</dbReference>
<proteinExistence type="predicted"/>
<evidence type="ECO:0000259" key="1">
    <source>
        <dbReference type="Pfam" id="PF00534"/>
    </source>
</evidence>
<protein>
    <recommendedName>
        <fullName evidence="1">Glycosyl transferase family 1 domain-containing protein</fullName>
    </recommendedName>
</protein>
<dbReference type="GeneID" id="65556862"/>
<dbReference type="RefSeq" id="WP_218260098.1">
    <property type="nucleotide sequence ID" value="NZ_CP077713.1"/>
</dbReference>
<dbReference type="Pfam" id="PF00534">
    <property type="entry name" value="Glycos_transf_1"/>
    <property type="match status" value="1"/>
</dbReference>
<name>A0A8F5GZ21_9CREN</name>
<sequence>MKLIRYLKNYLKSGKSNIKSCIIIWTGSLLDIHIEKDPVQIPVAFSKLGFVVHYIISRKCISNNIFNKNIYIYVLKNKNVIIKYLLVLKMLIKVRPKIIFAYESKFILPLDLIFLPFRKLLKIKNVIKLDFDGRLDRLPYPLFVVKVFYLLLIIASDITIIESYQAKESFLSFYNGYFRRILQNKLHVLPNGLNSEYIEKIQQMANYTKKERKILVVSRIAKQKGLYELILALSNVDLKDWDVNIVGPIEDHEYYCKLMELINKLNLNNKIRFLGKVSEEDLIKEYASSQIFVMSSKWEGFSIARLEAMAACLPIITTNTGGSEIVKDCCGIIVPVDDINSLSKAIQELINNDDLRKKFSLNACYKIKEYTWENLISNILKYLF</sequence>
<keyword evidence="3" id="KW-1185">Reference proteome</keyword>
<dbReference type="AlphaFoldDB" id="A0A8F5GZ21"/>
<feature type="domain" description="Glycosyl transferase family 1" evidence="1">
    <location>
        <begin position="201"/>
        <end position="363"/>
    </location>
</feature>
<dbReference type="Proteomes" id="UP000694036">
    <property type="component" value="Chromosome"/>
</dbReference>
<gene>
    <name evidence="2" type="ORF">J5U22_01435</name>
</gene>
<organism evidence="2 3">
    <name type="scientific">Saccharolobus shibatae</name>
    <dbReference type="NCBI Taxonomy" id="2286"/>
    <lineage>
        <taxon>Archaea</taxon>
        <taxon>Thermoproteota</taxon>
        <taxon>Thermoprotei</taxon>
        <taxon>Sulfolobales</taxon>
        <taxon>Sulfolobaceae</taxon>
        <taxon>Saccharolobus</taxon>
    </lineage>
</organism>